<dbReference type="GO" id="GO:0005525">
    <property type="term" value="F:GTP binding"/>
    <property type="evidence" value="ECO:0007669"/>
    <property type="project" value="InterPro"/>
</dbReference>
<dbReference type="RefSeq" id="XP_040760073.1">
    <property type="nucleotide sequence ID" value="XM_040904975.1"/>
</dbReference>
<feature type="region of interest" description="Disordered" evidence="3">
    <location>
        <begin position="1"/>
        <end position="64"/>
    </location>
</feature>
<evidence type="ECO:0000313" key="5">
    <source>
        <dbReference type="EMBL" id="KZT02333.1"/>
    </source>
</evidence>
<feature type="compositionally biased region" description="Basic and acidic residues" evidence="3">
    <location>
        <begin position="1"/>
        <end position="54"/>
    </location>
</feature>
<evidence type="ECO:0000259" key="4">
    <source>
        <dbReference type="PROSITE" id="PS51716"/>
    </source>
</evidence>
<feature type="domain" description="IRG-type G" evidence="4">
    <location>
        <begin position="98"/>
        <end position="292"/>
    </location>
</feature>
<dbReference type="EMBL" id="KV427653">
    <property type="protein sequence ID" value="KZT02333.1"/>
    <property type="molecule type" value="Genomic_DNA"/>
</dbReference>
<dbReference type="InterPro" id="IPR027417">
    <property type="entry name" value="P-loop_NTPase"/>
</dbReference>
<organism evidence="5 6">
    <name type="scientific">Laetiporus sulphureus 93-53</name>
    <dbReference type="NCBI Taxonomy" id="1314785"/>
    <lineage>
        <taxon>Eukaryota</taxon>
        <taxon>Fungi</taxon>
        <taxon>Dikarya</taxon>
        <taxon>Basidiomycota</taxon>
        <taxon>Agaricomycotina</taxon>
        <taxon>Agaricomycetes</taxon>
        <taxon>Polyporales</taxon>
        <taxon>Laetiporus</taxon>
    </lineage>
</organism>
<keyword evidence="2" id="KW-0175">Coiled coil</keyword>
<dbReference type="OrthoDB" id="422720at2759"/>
<accession>A0A165C7F6</accession>
<dbReference type="AlphaFoldDB" id="A0A165C7F6"/>
<dbReference type="Proteomes" id="UP000076871">
    <property type="component" value="Unassembled WGS sequence"/>
</dbReference>
<feature type="coiled-coil region" evidence="2">
    <location>
        <begin position="299"/>
        <end position="327"/>
    </location>
</feature>
<dbReference type="InterPro" id="IPR030385">
    <property type="entry name" value="G_IRG_dom"/>
</dbReference>
<reference evidence="5 6" key="1">
    <citation type="journal article" date="2016" name="Mol. Biol. Evol.">
        <title>Comparative Genomics of Early-Diverging Mushroom-Forming Fungi Provides Insights into the Origins of Lignocellulose Decay Capabilities.</title>
        <authorList>
            <person name="Nagy L.G."/>
            <person name="Riley R."/>
            <person name="Tritt A."/>
            <person name="Adam C."/>
            <person name="Daum C."/>
            <person name="Floudas D."/>
            <person name="Sun H."/>
            <person name="Yadav J.S."/>
            <person name="Pangilinan J."/>
            <person name="Larsson K.H."/>
            <person name="Matsuura K."/>
            <person name="Barry K."/>
            <person name="Labutti K."/>
            <person name="Kuo R."/>
            <person name="Ohm R.A."/>
            <person name="Bhattacharya S.S."/>
            <person name="Shirouzu T."/>
            <person name="Yoshinaga Y."/>
            <person name="Martin F.M."/>
            <person name="Grigoriev I.V."/>
            <person name="Hibbett D.S."/>
        </authorList>
    </citation>
    <scope>NUCLEOTIDE SEQUENCE [LARGE SCALE GENOMIC DNA]</scope>
    <source>
        <strain evidence="5 6">93-53</strain>
    </source>
</reference>
<dbReference type="PANTHER" id="PTHR14143">
    <property type="entry name" value="INTERFERON-INDUCIBLE GTPASE FAMILY MEMBER"/>
    <property type="match status" value="1"/>
</dbReference>
<dbReference type="PANTHER" id="PTHR14143:SF1">
    <property type="entry name" value="IRG-TYPE G DOMAIN-CONTAINING PROTEIN"/>
    <property type="match status" value="1"/>
</dbReference>
<name>A0A165C7F6_9APHY</name>
<proteinExistence type="inferred from homology"/>
<evidence type="ECO:0000256" key="1">
    <source>
        <dbReference type="ARBA" id="ARBA00005429"/>
    </source>
</evidence>
<dbReference type="SUPFAM" id="SSF52540">
    <property type="entry name" value="P-loop containing nucleoside triphosphate hydrolases"/>
    <property type="match status" value="2"/>
</dbReference>
<evidence type="ECO:0000256" key="2">
    <source>
        <dbReference type="SAM" id="Coils"/>
    </source>
</evidence>
<evidence type="ECO:0000256" key="3">
    <source>
        <dbReference type="SAM" id="MobiDB-lite"/>
    </source>
</evidence>
<dbReference type="GeneID" id="63822005"/>
<dbReference type="PROSITE" id="PS51716">
    <property type="entry name" value="G_IRG"/>
    <property type="match status" value="2"/>
</dbReference>
<dbReference type="Gene3D" id="3.40.50.300">
    <property type="entry name" value="P-loop containing nucleotide triphosphate hydrolases"/>
    <property type="match status" value="2"/>
</dbReference>
<dbReference type="Pfam" id="PF05049">
    <property type="entry name" value="IIGP"/>
    <property type="match status" value="2"/>
</dbReference>
<feature type="domain" description="IRG-type G" evidence="4">
    <location>
        <begin position="355"/>
        <end position="558"/>
    </location>
</feature>
<evidence type="ECO:0000313" key="6">
    <source>
        <dbReference type="Proteomes" id="UP000076871"/>
    </source>
</evidence>
<protein>
    <submittedName>
        <fullName evidence="5">p-loop containing nucleoside triphosphate hydrolase protein</fullName>
    </submittedName>
</protein>
<keyword evidence="6" id="KW-1185">Reference proteome</keyword>
<gene>
    <name evidence="5" type="ORF">LAESUDRAFT_662158</name>
</gene>
<dbReference type="STRING" id="1314785.A0A165C7F6"/>
<dbReference type="GO" id="GO:0016787">
    <property type="term" value="F:hydrolase activity"/>
    <property type="evidence" value="ECO:0007669"/>
    <property type="project" value="UniProtKB-KW"/>
</dbReference>
<feature type="compositionally biased region" description="Low complexity" evidence="3">
    <location>
        <begin position="55"/>
        <end position="64"/>
    </location>
</feature>
<dbReference type="InParanoid" id="A0A165C7F6"/>
<dbReference type="InterPro" id="IPR007743">
    <property type="entry name" value="Immunity-related_GTPase-like"/>
</dbReference>
<keyword evidence="5" id="KW-0378">Hydrolase</keyword>
<comment type="similarity">
    <text evidence="1">Belongs to the TRAFAC class dynamin-like GTPase superfamily. IRG family.</text>
</comment>
<dbReference type="GO" id="GO:0016020">
    <property type="term" value="C:membrane"/>
    <property type="evidence" value="ECO:0007669"/>
    <property type="project" value="InterPro"/>
</dbReference>
<sequence length="566" mass="64490">MRHANEDKRQAEESRRRAEEDRQRAEAERVRADDEARKARVEQEAAQRAKEASDRAAAQAQTALEKAEKDLREGIKPIIVPSPEELRQKKKDLQYREGLFHFAIAGVSGSGKSSLLNAFRGLRNKDRGAAATGVTETTSVPTRYPDPDPQNPFVWYDIPGAGTLNIPDWVYFNAQGLYIFDCIIVLFDNRFTETDVAILRNCARFKIPAYIVRSKSNQHIRNLADDLEQGEDESDEEVLARALKQYLLETRESVVRNLDLAQLPHQRVYIVDKEMMVQAVKGKLLRNALDEWELLRDLLTEARKRRKEASERAAEEARVALEKAEKDLREGIRPVVLPSREEFEQKKKELQYKPGVFHFAIAGVSGSGKSSLLNAFRGLRNKDRGAAAAGITETTSAPTRYPDPDPNNPIAWYDIPGAGTLNVPDWVYFNAQGLYIFDCIIVLFDNRFTETDVAILRNCALFRIPAFIVRSKSKQHIRNLADDLEWGENESDEELTARARAQYISQTRESVARNLDTAQLPRQRVYIVDKEAMVQVVKGKHPKDILDESELLRDLETEMTKRRSIE</sequence>